<feature type="compositionally biased region" description="Low complexity" evidence="1">
    <location>
        <begin position="72"/>
        <end position="83"/>
    </location>
</feature>
<feature type="compositionally biased region" description="Low complexity" evidence="1">
    <location>
        <begin position="44"/>
        <end position="56"/>
    </location>
</feature>
<protein>
    <submittedName>
        <fullName evidence="2">Uncharacterized protein</fullName>
    </submittedName>
</protein>
<name>A0A5P1E2C1_ASPOF</name>
<dbReference type="Proteomes" id="UP000243459">
    <property type="component" value="Chromosome 10"/>
</dbReference>
<evidence type="ECO:0000256" key="1">
    <source>
        <dbReference type="SAM" id="MobiDB-lite"/>
    </source>
</evidence>
<gene>
    <name evidence="2" type="ORF">A4U43_C10F12440</name>
</gene>
<evidence type="ECO:0000313" key="2">
    <source>
        <dbReference type="EMBL" id="ONK56754.1"/>
    </source>
</evidence>
<dbReference type="Gramene" id="ONK56754">
    <property type="protein sequence ID" value="ONK56754"/>
    <property type="gene ID" value="A4U43_C10F12440"/>
</dbReference>
<evidence type="ECO:0000313" key="3">
    <source>
        <dbReference type="Proteomes" id="UP000243459"/>
    </source>
</evidence>
<sequence>MQHPGSTRRDPRHQLPNPNSPYSIRLPKEEEPKSRILLADARGPHPLLPQQHLPLLARTASSRHRPRPQSPTPSSSVPTAPRPLSARLIPARPSTTHRESSQRQQARRRRYSSLQLSSCERDCRGLLAPPPPTSGVASICVCGGVPFDCHPLRQNSG</sequence>
<feature type="region of interest" description="Disordered" evidence="1">
    <location>
        <begin position="1"/>
        <end position="113"/>
    </location>
</feature>
<reference evidence="3" key="1">
    <citation type="journal article" date="2017" name="Nat. Commun.">
        <title>The asparagus genome sheds light on the origin and evolution of a young Y chromosome.</title>
        <authorList>
            <person name="Harkess A."/>
            <person name="Zhou J."/>
            <person name="Xu C."/>
            <person name="Bowers J.E."/>
            <person name="Van der Hulst R."/>
            <person name="Ayyampalayam S."/>
            <person name="Mercati F."/>
            <person name="Riccardi P."/>
            <person name="McKain M.R."/>
            <person name="Kakrana A."/>
            <person name="Tang H."/>
            <person name="Ray J."/>
            <person name="Groenendijk J."/>
            <person name="Arikit S."/>
            <person name="Mathioni S.M."/>
            <person name="Nakano M."/>
            <person name="Shan H."/>
            <person name="Telgmann-Rauber A."/>
            <person name="Kanno A."/>
            <person name="Yue Z."/>
            <person name="Chen H."/>
            <person name="Li W."/>
            <person name="Chen Y."/>
            <person name="Xu X."/>
            <person name="Zhang Y."/>
            <person name="Luo S."/>
            <person name="Chen H."/>
            <person name="Gao J."/>
            <person name="Mao Z."/>
            <person name="Pires J.C."/>
            <person name="Luo M."/>
            <person name="Kudrna D."/>
            <person name="Wing R.A."/>
            <person name="Meyers B.C."/>
            <person name="Yi K."/>
            <person name="Kong H."/>
            <person name="Lavrijsen P."/>
            <person name="Sunseri F."/>
            <person name="Falavigna A."/>
            <person name="Ye Y."/>
            <person name="Leebens-Mack J.H."/>
            <person name="Chen G."/>
        </authorList>
    </citation>
    <scope>NUCLEOTIDE SEQUENCE [LARGE SCALE GENOMIC DNA]</scope>
    <source>
        <strain evidence="3">cv. DH0086</strain>
    </source>
</reference>
<dbReference type="AlphaFoldDB" id="A0A5P1E2C1"/>
<proteinExistence type="predicted"/>
<keyword evidence="3" id="KW-1185">Reference proteome</keyword>
<organism evidence="2 3">
    <name type="scientific">Asparagus officinalis</name>
    <name type="common">Garden asparagus</name>
    <dbReference type="NCBI Taxonomy" id="4686"/>
    <lineage>
        <taxon>Eukaryota</taxon>
        <taxon>Viridiplantae</taxon>
        <taxon>Streptophyta</taxon>
        <taxon>Embryophyta</taxon>
        <taxon>Tracheophyta</taxon>
        <taxon>Spermatophyta</taxon>
        <taxon>Magnoliopsida</taxon>
        <taxon>Liliopsida</taxon>
        <taxon>Asparagales</taxon>
        <taxon>Asparagaceae</taxon>
        <taxon>Asparagoideae</taxon>
        <taxon>Asparagus</taxon>
    </lineage>
</organism>
<accession>A0A5P1E2C1</accession>
<dbReference type="EMBL" id="CM007390">
    <property type="protein sequence ID" value="ONK56754.1"/>
    <property type="molecule type" value="Genomic_DNA"/>
</dbReference>